<dbReference type="PANTHER" id="PTHR12126:SF11">
    <property type="entry name" value="NADH DEHYDROGENASE [UBIQUINONE] 1 ALPHA SUBCOMPLEX SUBUNIT 9, MITOCHONDRIAL"/>
    <property type="match status" value="1"/>
</dbReference>
<evidence type="ECO:0000256" key="1">
    <source>
        <dbReference type="SAM" id="Phobius"/>
    </source>
</evidence>
<dbReference type="SUPFAM" id="SSF51735">
    <property type="entry name" value="NAD(P)-binding Rossmann-fold domains"/>
    <property type="match status" value="1"/>
</dbReference>
<evidence type="ECO:0000313" key="4">
    <source>
        <dbReference type="Proteomes" id="UP000576792"/>
    </source>
</evidence>
<dbReference type="InterPro" id="IPR051207">
    <property type="entry name" value="ComplexI_NDUFA9_subunit"/>
</dbReference>
<gene>
    <name evidence="3" type="ORF">BKA07_002671</name>
</gene>
<comment type="caution">
    <text evidence="3">The sequence shown here is derived from an EMBL/GenBank/DDBJ whole genome shotgun (WGS) entry which is preliminary data.</text>
</comment>
<sequence>MRDKSLPDEFIPHTQHPSQVLVLGATGYVGGRLVPRLLQAGHTVSVAVRSPDKLETVPWASDVTIFRVDLDDGHGLVEAMADIDVVFYLVHSMNSGSDFESREARAATRVAAAAESADVGRIVYLGGLHPDSDSLSAHMRSRAKVGRIFLNSSVATIVFQAGIIIGSGSASFEMVRHLADELRWMPAPNWVSNRVEPLSIRDVLYYLVSAVGVTAQVNRSFDIGSRDVLTYADIMKTFSRIAGLKPRHVLELPLPAPTLSGIWVGLVTPLPLNLTLPLVQSLQEDAVTQNRAIDSVIPVPADGLLTYEQAVRLALYREQEGAVDTNWDADTGDLSRAASALPNDPQWAGRRMYEDDRTFYFSDLRADQLWKIVVAIGGDHGWYSWPLAWKIRGQLDKIVGGAGLNRGRRLPDSLRVGDPVDWWRVVEMEPSSRLLLRAEMKVSGEAWLEFTMADDEDGCSFRQRAMFIPSGIRGRLYWASVSPFHRGIFPNMANNIAQAARRFA</sequence>
<keyword evidence="4" id="KW-1185">Reference proteome</keyword>
<dbReference type="SUPFAM" id="SSF55961">
    <property type="entry name" value="Bet v1-like"/>
    <property type="match status" value="1"/>
</dbReference>
<keyword evidence="1" id="KW-0812">Transmembrane</keyword>
<name>A0A846S0A6_9MICO</name>
<dbReference type="InterPro" id="IPR016040">
    <property type="entry name" value="NAD(P)-bd_dom"/>
</dbReference>
<organism evidence="3 4">
    <name type="scientific">Brevibacterium marinum</name>
    <dbReference type="NCBI Taxonomy" id="418643"/>
    <lineage>
        <taxon>Bacteria</taxon>
        <taxon>Bacillati</taxon>
        <taxon>Actinomycetota</taxon>
        <taxon>Actinomycetes</taxon>
        <taxon>Micrococcales</taxon>
        <taxon>Brevibacteriaceae</taxon>
        <taxon>Brevibacterium</taxon>
    </lineage>
</organism>
<reference evidence="3 4" key="1">
    <citation type="submission" date="2020-03" db="EMBL/GenBank/DDBJ databases">
        <title>Sequencing the genomes of 1000 actinobacteria strains.</title>
        <authorList>
            <person name="Klenk H.-P."/>
        </authorList>
    </citation>
    <scope>NUCLEOTIDE SEQUENCE [LARGE SCALE GENOMIC DNA]</scope>
    <source>
        <strain evidence="3 4">DSM 18964</strain>
    </source>
</reference>
<feature type="transmembrane region" description="Helical" evidence="1">
    <location>
        <begin position="148"/>
        <end position="168"/>
    </location>
</feature>
<dbReference type="Gene3D" id="3.40.50.720">
    <property type="entry name" value="NAD(P)-binding Rossmann-like Domain"/>
    <property type="match status" value="1"/>
</dbReference>
<feature type="domain" description="NAD(P)-binding" evidence="2">
    <location>
        <begin position="24"/>
        <end position="133"/>
    </location>
</feature>
<evidence type="ECO:0000259" key="2">
    <source>
        <dbReference type="Pfam" id="PF13460"/>
    </source>
</evidence>
<keyword evidence="1" id="KW-1133">Transmembrane helix</keyword>
<accession>A0A846S0A6</accession>
<dbReference type="EMBL" id="JAATJN010000001">
    <property type="protein sequence ID" value="NJC57636.1"/>
    <property type="molecule type" value="Genomic_DNA"/>
</dbReference>
<evidence type="ECO:0000313" key="3">
    <source>
        <dbReference type="EMBL" id="NJC57636.1"/>
    </source>
</evidence>
<protein>
    <submittedName>
        <fullName evidence="3">Uncharacterized protein YbjT (DUF2867 family)</fullName>
    </submittedName>
</protein>
<dbReference type="PANTHER" id="PTHR12126">
    <property type="entry name" value="NADH-UBIQUINONE OXIDOREDUCTASE 39 KDA SUBUNIT-RELATED"/>
    <property type="match status" value="1"/>
</dbReference>
<dbReference type="InterPro" id="IPR021295">
    <property type="entry name" value="DUF2867"/>
</dbReference>
<dbReference type="InterPro" id="IPR036291">
    <property type="entry name" value="NAD(P)-bd_dom_sf"/>
</dbReference>
<dbReference type="Pfam" id="PF13460">
    <property type="entry name" value="NAD_binding_10"/>
    <property type="match status" value="1"/>
</dbReference>
<dbReference type="GO" id="GO:0044877">
    <property type="term" value="F:protein-containing complex binding"/>
    <property type="evidence" value="ECO:0007669"/>
    <property type="project" value="TreeGrafter"/>
</dbReference>
<keyword evidence="1" id="KW-0472">Membrane</keyword>
<dbReference type="Pfam" id="PF11066">
    <property type="entry name" value="DUF2867"/>
    <property type="match status" value="1"/>
</dbReference>
<dbReference type="AlphaFoldDB" id="A0A846S0A6"/>
<dbReference type="RefSeq" id="WP_342449065.1">
    <property type="nucleotide sequence ID" value="NZ_BAAAPQ010000028.1"/>
</dbReference>
<proteinExistence type="predicted"/>
<dbReference type="Proteomes" id="UP000576792">
    <property type="component" value="Unassembled WGS sequence"/>
</dbReference>